<dbReference type="InterPro" id="IPR004358">
    <property type="entry name" value="Sig_transdc_His_kin-like_C"/>
</dbReference>
<dbReference type="Pfam" id="PF02518">
    <property type="entry name" value="HATPase_c"/>
    <property type="match status" value="1"/>
</dbReference>
<dbReference type="PROSITE" id="PS50109">
    <property type="entry name" value="HIS_KIN"/>
    <property type="match status" value="1"/>
</dbReference>
<dbReference type="Gene3D" id="3.30.450.40">
    <property type="match status" value="1"/>
</dbReference>
<evidence type="ECO:0000256" key="2">
    <source>
        <dbReference type="ARBA" id="ARBA00004236"/>
    </source>
</evidence>
<dbReference type="EC" id="2.7.13.3" evidence="3"/>
<dbReference type="CDD" id="cd00082">
    <property type="entry name" value="HisKA"/>
    <property type="match status" value="1"/>
</dbReference>
<dbReference type="SUPFAM" id="SSF55874">
    <property type="entry name" value="ATPase domain of HSP90 chaperone/DNA topoisomerase II/histidine kinase"/>
    <property type="match status" value="1"/>
</dbReference>
<dbReference type="CDD" id="cd00075">
    <property type="entry name" value="HATPase"/>
    <property type="match status" value="1"/>
</dbReference>
<dbReference type="Gene3D" id="3.30.565.10">
    <property type="entry name" value="Histidine kinase-like ATPase, C-terminal domain"/>
    <property type="match status" value="1"/>
</dbReference>
<dbReference type="Proteomes" id="UP000053244">
    <property type="component" value="Unassembled WGS sequence"/>
</dbReference>
<dbReference type="PANTHER" id="PTHR43102:SF2">
    <property type="entry name" value="GAF DOMAIN-CONTAINING PROTEIN"/>
    <property type="match status" value="1"/>
</dbReference>
<dbReference type="SUPFAM" id="SSF55781">
    <property type="entry name" value="GAF domain-like"/>
    <property type="match status" value="1"/>
</dbReference>
<evidence type="ECO:0000256" key="5">
    <source>
        <dbReference type="ARBA" id="ARBA00022777"/>
    </source>
</evidence>
<dbReference type="Gene3D" id="1.10.287.130">
    <property type="match status" value="1"/>
</dbReference>
<dbReference type="SUPFAM" id="SSF47384">
    <property type="entry name" value="Homodimeric domain of signal transducing histidine kinase"/>
    <property type="match status" value="1"/>
</dbReference>
<evidence type="ECO:0000256" key="6">
    <source>
        <dbReference type="ARBA" id="ARBA00023012"/>
    </source>
</evidence>
<comment type="subcellular location">
    <subcellularLocation>
        <location evidence="2">Cell membrane</location>
    </subcellularLocation>
</comment>
<dbReference type="InterPro" id="IPR029016">
    <property type="entry name" value="GAF-like_dom_sf"/>
</dbReference>
<dbReference type="InterPro" id="IPR003018">
    <property type="entry name" value="GAF"/>
</dbReference>
<evidence type="ECO:0000313" key="8">
    <source>
        <dbReference type="EMBL" id="KUL23778.1"/>
    </source>
</evidence>
<keyword evidence="5 8" id="KW-0418">Kinase</keyword>
<gene>
    <name evidence="8" type="ORF">ADL15_45035</name>
</gene>
<dbReference type="InterPro" id="IPR005467">
    <property type="entry name" value="His_kinase_dom"/>
</dbReference>
<accession>A0A101JBJ9</accession>
<evidence type="ECO:0000256" key="4">
    <source>
        <dbReference type="ARBA" id="ARBA00022553"/>
    </source>
</evidence>
<dbReference type="Pfam" id="PF01590">
    <property type="entry name" value="GAF"/>
    <property type="match status" value="1"/>
</dbReference>
<dbReference type="EMBL" id="LLZH01000328">
    <property type="protein sequence ID" value="KUL23778.1"/>
    <property type="molecule type" value="Genomic_DNA"/>
</dbReference>
<protein>
    <recommendedName>
        <fullName evidence="3">histidine kinase</fullName>
        <ecNumber evidence="3">2.7.13.3</ecNumber>
    </recommendedName>
</protein>
<dbReference type="InterPro" id="IPR003594">
    <property type="entry name" value="HATPase_dom"/>
</dbReference>
<dbReference type="GO" id="GO:0000155">
    <property type="term" value="F:phosphorelay sensor kinase activity"/>
    <property type="evidence" value="ECO:0007669"/>
    <property type="project" value="InterPro"/>
</dbReference>
<dbReference type="GO" id="GO:0005886">
    <property type="term" value="C:plasma membrane"/>
    <property type="evidence" value="ECO:0007669"/>
    <property type="project" value="UniProtKB-SubCell"/>
</dbReference>
<reference evidence="8 9" key="1">
    <citation type="submission" date="2015-10" db="EMBL/GenBank/DDBJ databases">
        <authorList>
            <person name="Gilbert D.G."/>
        </authorList>
    </citation>
    <scope>NUCLEOTIDE SEQUENCE [LARGE SCALE GENOMIC DNA]</scope>
    <source>
        <strain evidence="8 9">NRRL B-16712</strain>
    </source>
</reference>
<dbReference type="SMART" id="SM00387">
    <property type="entry name" value="HATPase_c"/>
    <property type="match status" value="1"/>
</dbReference>
<keyword evidence="5 8" id="KW-0808">Transferase</keyword>
<evidence type="ECO:0000259" key="7">
    <source>
        <dbReference type="PROSITE" id="PS50109"/>
    </source>
</evidence>
<dbReference type="OrthoDB" id="3288697at2"/>
<organism evidence="8 9">
    <name type="scientific">Actinoplanes awajinensis subsp. mycoplanecinus</name>
    <dbReference type="NCBI Taxonomy" id="135947"/>
    <lineage>
        <taxon>Bacteria</taxon>
        <taxon>Bacillati</taxon>
        <taxon>Actinomycetota</taxon>
        <taxon>Actinomycetes</taxon>
        <taxon>Micromonosporales</taxon>
        <taxon>Micromonosporaceae</taxon>
        <taxon>Actinoplanes</taxon>
    </lineage>
</organism>
<evidence type="ECO:0000313" key="9">
    <source>
        <dbReference type="Proteomes" id="UP000053244"/>
    </source>
</evidence>
<evidence type="ECO:0000256" key="3">
    <source>
        <dbReference type="ARBA" id="ARBA00012438"/>
    </source>
</evidence>
<dbReference type="PANTHER" id="PTHR43102">
    <property type="entry name" value="SLR1143 PROTEIN"/>
    <property type="match status" value="1"/>
</dbReference>
<dbReference type="SMART" id="SM00065">
    <property type="entry name" value="GAF"/>
    <property type="match status" value="1"/>
</dbReference>
<dbReference type="Pfam" id="PF00512">
    <property type="entry name" value="HisKA"/>
    <property type="match status" value="1"/>
</dbReference>
<dbReference type="AlphaFoldDB" id="A0A101JBJ9"/>
<comment type="caution">
    <text evidence="8">The sequence shown here is derived from an EMBL/GenBank/DDBJ whole genome shotgun (WGS) entry which is preliminary data.</text>
</comment>
<dbReference type="InterPro" id="IPR036097">
    <property type="entry name" value="HisK_dim/P_sf"/>
</dbReference>
<keyword evidence="9" id="KW-1185">Reference proteome</keyword>
<feature type="domain" description="Histidine kinase" evidence="7">
    <location>
        <begin position="184"/>
        <end position="397"/>
    </location>
</feature>
<name>A0A101JBJ9_9ACTN</name>
<dbReference type="RefSeq" id="WP_067705818.1">
    <property type="nucleotide sequence ID" value="NZ_LLZH01000328.1"/>
</dbReference>
<proteinExistence type="predicted"/>
<dbReference type="InterPro" id="IPR036890">
    <property type="entry name" value="HATPase_C_sf"/>
</dbReference>
<sequence length="397" mass="42958">MSDVVNDEARLAALRSYRVLDRPRPAVLDDLTRLAATMFDTPIAAVSLVDRDRQWFAGSVGLPVPQTPLDVSFCAHVVPARKPLIVPDAALDPTFAGYANVIGAPHLRFYAGAPVFDEAGHVLGTVCVVDDVTREIGDRQIDALTTFAGQASMHLAAIRNRLQLADLGDHLARAAQREEDLIATITHELRTPVTTIQGFLELLCDDEDLAPYRRLIEPIERNGRRLVSMVDHILAGTRPSDAPLPAPIGPADLNTAVETAVSACRSLAARRSEPIDVHTGPPVIVRADLSRLSHAIEQLLRNALLFTPEHRQITVRVTADPQPVVEISDAGVGIPDDELPYVFDRFYRGRHARDQAVPGVGLGLTIARATIAAHLGELTVTSDPHGVTARVTLPAFD</sequence>
<evidence type="ECO:0000256" key="1">
    <source>
        <dbReference type="ARBA" id="ARBA00000085"/>
    </source>
</evidence>
<keyword evidence="4" id="KW-0597">Phosphoprotein</keyword>
<comment type="catalytic activity">
    <reaction evidence="1">
        <text>ATP + protein L-histidine = ADP + protein N-phospho-L-histidine.</text>
        <dbReference type="EC" id="2.7.13.3"/>
    </reaction>
</comment>
<dbReference type="SMART" id="SM00388">
    <property type="entry name" value="HisKA"/>
    <property type="match status" value="1"/>
</dbReference>
<dbReference type="PRINTS" id="PR00344">
    <property type="entry name" value="BCTRLSENSOR"/>
</dbReference>
<dbReference type="InterPro" id="IPR003661">
    <property type="entry name" value="HisK_dim/P_dom"/>
</dbReference>
<keyword evidence="6" id="KW-0902">Two-component regulatory system</keyword>